<dbReference type="RefSeq" id="WP_377403195.1">
    <property type="nucleotide sequence ID" value="NZ_JBHUEQ010000026.1"/>
</dbReference>
<proteinExistence type="predicted"/>
<dbReference type="CDD" id="cd07891">
    <property type="entry name" value="CYTH-like_CthTTM-like_1"/>
    <property type="match status" value="1"/>
</dbReference>
<comment type="caution">
    <text evidence="2">The sequence shown here is derived from an EMBL/GenBank/DDBJ whole genome shotgun (WGS) entry which is preliminary data.</text>
</comment>
<dbReference type="EMBL" id="JBHUEQ010000026">
    <property type="protein sequence ID" value="MFD1746875.1"/>
    <property type="molecule type" value="Genomic_DNA"/>
</dbReference>
<organism evidence="2 3">
    <name type="scientific">Rhizobium helianthi</name>
    <dbReference type="NCBI Taxonomy" id="1132695"/>
    <lineage>
        <taxon>Bacteria</taxon>
        <taxon>Pseudomonadati</taxon>
        <taxon>Pseudomonadota</taxon>
        <taxon>Alphaproteobacteria</taxon>
        <taxon>Hyphomicrobiales</taxon>
        <taxon>Rhizobiaceae</taxon>
        <taxon>Rhizobium/Agrobacterium group</taxon>
        <taxon>Rhizobium</taxon>
    </lineage>
</organism>
<keyword evidence="3" id="KW-1185">Reference proteome</keyword>
<dbReference type="PANTHER" id="PTHR40114:SF1">
    <property type="entry name" value="SLR0698 PROTEIN"/>
    <property type="match status" value="1"/>
</dbReference>
<dbReference type="InterPro" id="IPR033469">
    <property type="entry name" value="CYTH-like_dom_sf"/>
</dbReference>
<dbReference type="SUPFAM" id="SSF55154">
    <property type="entry name" value="CYTH-like phosphatases"/>
    <property type="match status" value="1"/>
</dbReference>
<feature type="domain" description="CYTH" evidence="1">
    <location>
        <begin position="2"/>
        <end position="148"/>
    </location>
</feature>
<accession>A0ABW4M697</accession>
<evidence type="ECO:0000259" key="1">
    <source>
        <dbReference type="PROSITE" id="PS51707"/>
    </source>
</evidence>
<name>A0ABW4M697_9HYPH</name>
<reference evidence="3" key="1">
    <citation type="journal article" date="2019" name="Int. J. Syst. Evol. Microbiol.">
        <title>The Global Catalogue of Microorganisms (GCM) 10K type strain sequencing project: providing services to taxonomists for standard genome sequencing and annotation.</title>
        <authorList>
            <consortium name="The Broad Institute Genomics Platform"/>
            <consortium name="The Broad Institute Genome Sequencing Center for Infectious Disease"/>
            <person name="Wu L."/>
            <person name="Ma J."/>
        </authorList>
    </citation>
    <scope>NUCLEOTIDE SEQUENCE [LARGE SCALE GENOMIC DNA]</scope>
    <source>
        <strain evidence="3">CG52</strain>
    </source>
</reference>
<protein>
    <submittedName>
        <fullName evidence="2">CYTH domain-containing protein</fullName>
    </submittedName>
</protein>
<dbReference type="PROSITE" id="PS51707">
    <property type="entry name" value="CYTH"/>
    <property type="match status" value="1"/>
</dbReference>
<dbReference type="InterPro" id="IPR023577">
    <property type="entry name" value="CYTH_domain"/>
</dbReference>
<dbReference type="Gene3D" id="2.40.320.10">
    <property type="entry name" value="Hypothetical Protein Pfu-838710-001"/>
    <property type="match status" value="1"/>
</dbReference>
<dbReference type="PANTHER" id="PTHR40114">
    <property type="entry name" value="SLR0698 PROTEIN"/>
    <property type="match status" value="1"/>
</dbReference>
<dbReference type="Pfam" id="PF01928">
    <property type="entry name" value="CYTH"/>
    <property type="match status" value="1"/>
</dbReference>
<dbReference type="Proteomes" id="UP001597322">
    <property type="component" value="Unassembled WGS sequence"/>
</dbReference>
<gene>
    <name evidence="2" type="ORF">ACFSE1_15470</name>
</gene>
<evidence type="ECO:0000313" key="2">
    <source>
        <dbReference type="EMBL" id="MFD1746875.1"/>
    </source>
</evidence>
<dbReference type="InterPro" id="IPR012042">
    <property type="entry name" value="NeuTTM/CthTTM-like"/>
</dbReference>
<evidence type="ECO:0000313" key="3">
    <source>
        <dbReference type="Proteomes" id="UP001597322"/>
    </source>
</evidence>
<sequence>MAKEIERKFLVRSQDWRDKAISEASLIQAYIAVDENRNVRVRVKDGTKAFLTIKIGHSALVRDEFEYEIPVSDAEELGRAAIGIIIEKKRYRVPHDGKIIEVDVYEGFYSGLVVAEVELSSEDDAFNPPPWLGEEVTGDRRYSNMILATQDLAPELINGVFHQAL</sequence>
<dbReference type="PIRSF" id="PIRSF016487">
    <property type="entry name" value="CYTH_UCP016487"/>
    <property type="match status" value="1"/>
</dbReference>
<dbReference type="SMART" id="SM01118">
    <property type="entry name" value="CYTH"/>
    <property type="match status" value="1"/>
</dbReference>